<keyword evidence="3" id="KW-1185">Reference proteome</keyword>
<dbReference type="PANTHER" id="PTHR33164">
    <property type="entry name" value="TRANSCRIPTIONAL REGULATOR, MARR FAMILY"/>
    <property type="match status" value="1"/>
</dbReference>
<dbReference type="InterPro" id="IPR036390">
    <property type="entry name" value="WH_DNA-bd_sf"/>
</dbReference>
<dbReference type="SMART" id="SM00347">
    <property type="entry name" value="HTH_MARR"/>
    <property type="match status" value="1"/>
</dbReference>
<name>A0ABP5G4A5_9MICC</name>
<dbReference type="Pfam" id="PF12802">
    <property type="entry name" value="MarR_2"/>
    <property type="match status" value="1"/>
</dbReference>
<dbReference type="PROSITE" id="PS50995">
    <property type="entry name" value="HTH_MARR_2"/>
    <property type="match status" value="1"/>
</dbReference>
<proteinExistence type="predicted"/>
<dbReference type="Proteomes" id="UP001501461">
    <property type="component" value="Unassembled WGS sequence"/>
</dbReference>
<organism evidence="2 3">
    <name type="scientific">Yaniella flava</name>
    <dbReference type="NCBI Taxonomy" id="287930"/>
    <lineage>
        <taxon>Bacteria</taxon>
        <taxon>Bacillati</taxon>
        <taxon>Actinomycetota</taxon>
        <taxon>Actinomycetes</taxon>
        <taxon>Micrococcales</taxon>
        <taxon>Micrococcaceae</taxon>
        <taxon>Yaniella</taxon>
    </lineage>
</organism>
<dbReference type="InterPro" id="IPR000835">
    <property type="entry name" value="HTH_MarR-typ"/>
</dbReference>
<reference evidence="3" key="1">
    <citation type="journal article" date="2019" name="Int. J. Syst. Evol. Microbiol.">
        <title>The Global Catalogue of Microorganisms (GCM) 10K type strain sequencing project: providing services to taxonomists for standard genome sequencing and annotation.</title>
        <authorList>
            <consortium name="The Broad Institute Genomics Platform"/>
            <consortium name="The Broad Institute Genome Sequencing Center for Infectious Disease"/>
            <person name="Wu L."/>
            <person name="Ma J."/>
        </authorList>
    </citation>
    <scope>NUCLEOTIDE SEQUENCE [LARGE SCALE GENOMIC DNA]</scope>
    <source>
        <strain evidence="3">JCM 13595</strain>
    </source>
</reference>
<dbReference type="EMBL" id="BAAAMN010000029">
    <property type="protein sequence ID" value="GAA2037393.1"/>
    <property type="molecule type" value="Genomic_DNA"/>
</dbReference>
<sequence>MTNSSTDLTPEQLQQPLGPGFRVYFETTARLLDRLEKRLKQRLGLTLSEYNMLLLLSEAPEGQMRMGQLADAIVFSPSRLTYQVKVLSERGLVKKVKCPQDGRAWQAELTPEGRTMFRRASVIHAKGVKNLFTDAVSDEQLAMVHQTFGQVAANLDEVTED</sequence>
<protein>
    <submittedName>
        <fullName evidence="2">MarR family transcriptional regulator</fullName>
    </submittedName>
</protein>
<feature type="domain" description="HTH marR-type" evidence="1">
    <location>
        <begin position="1"/>
        <end position="153"/>
    </location>
</feature>
<evidence type="ECO:0000259" key="1">
    <source>
        <dbReference type="PROSITE" id="PS50995"/>
    </source>
</evidence>
<accession>A0ABP5G4A5</accession>
<dbReference type="SUPFAM" id="SSF46785">
    <property type="entry name" value="Winged helix' DNA-binding domain"/>
    <property type="match status" value="1"/>
</dbReference>
<evidence type="ECO:0000313" key="3">
    <source>
        <dbReference type="Proteomes" id="UP001501461"/>
    </source>
</evidence>
<dbReference type="InterPro" id="IPR039422">
    <property type="entry name" value="MarR/SlyA-like"/>
</dbReference>
<evidence type="ECO:0000313" key="2">
    <source>
        <dbReference type="EMBL" id="GAA2037393.1"/>
    </source>
</evidence>
<dbReference type="Gene3D" id="1.10.10.10">
    <property type="entry name" value="Winged helix-like DNA-binding domain superfamily/Winged helix DNA-binding domain"/>
    <property type="match status" value="1"/>
</dbReference>
<dbReference type="PANTHER" id="PTHR33164:SF99">
    <property type="entry name" value="MARR FAMILY REGULATORY PROTEIN"/>
    <property type="match status" value="1"/>
</dbReference>
<gene>
    <name evidence="2" type="ORF">GCM10009720_17500</name>
</gene>
<comment type="caution">
    <text evidence="2">The sequence shown here is derived from an EMBL/GenBank/DDBJ whole genome shotgun (WGS) entry which is preliminary data.</text>
</comment>
<dbReference type="InterPro" id="IPR036388">
    <property type="entry name" value="WH-like_DNA-bd_sf"/>
</dbReference>
<dbReference type="RefSeq" id="WP_343957670.1">
    <property type="nucleotide sequence ID" value="NZ_BAAAMN010000029.1"/>
</dbReference>